<evidence type="ECO:0000259" key="8">
    <source>
        <dbReference type="PROSITE" id="PS50109"/>
    </source>
</evidence>
<keyword evidence="10" id="KW-1185">Reference proteome</keyword>
<dbReference type="Pfam" id="PF02518">
    <property type="entry name" value="HATPase_c"/>
    <property type="match status" value="1"/>
</dbReference>
<evidence type="ECO:0000256" key="3">
    <source>
        <dbReference type="ARBA" id="ARBA00022679"/>
    </source>
</evidence>
<dbReference type="EC" id="2.7.13.3" evidence="2"/>
<dbReference type="Gene3D" id="3.30.565.10">
    <property type="entry name" value="Histidine kinase-like ATPase, C-terminal domain"/>
    <property type="match status" value="1"/>
</dbReference>
<keyword evidence="7" id="KW-0732">Signal</keyword>
<dbReference type="EMBL" id="JAVTTO010000003">
    <property type="protein sequence ID" value="MDT7832432.1"/>
    <property type="molecule type" value="Genomic_DNA"/>
</dbReference>
<keyword evidence="6" id="KW-0812">Transmembrane</keyword>
<proteinExistence type="predicted"/>
<keyword evidence="3" id="KW-0808">Transferase</keyword>
<keyword evidence="4 9" id="KW-0418">Kinase</keyword>
<organism evidence="9 10">
    <name type="scientific">Asprobacillus argus</name>
    <dbReference type="NCBI Taxonomy" id="3076534"/>
    <lineage>
        <taxon>Bacteria</taxon>
        <taxon>Pseudomonadati</taxon>
        <taxon>Bacteroidota</taxon>
        <taxon>Flavobacteriia</taxon>
        <taxon>Flavobacteriales</taxon>
        <taxon>Flavobacteriaceae</taxon>
        <taxon>Asprobacillus</taxon>
    </lineage>
</organism>
<evidence type="ECO:0000256" key="5">
    <source>
        <dbReference type="ARBA" id="ARBA00023012"/>
    </source>
</evidence>
<reference evidence="9 10" key="1">
    <citation type="submission" date="2023-09" db="EMBL/GenBank/DDBJ databases">
        <title>Novel taxa isolated from Blanes Bay.</title>
        <authorList>
            <person name="Rey-Velasco X."/>
            <person name="Lucena T."/>
        </authorList>
    </citation>
    <scope>NUCLEOTIDE SEQUENCE [LARGE SCALE GENOMIC DNA]</scope>
    <source>
        <strain evidence="9 10">S356</strain>
    </source>
</reference>
<feature type="transmembrane region" description="Helical" evidence="6">
    <location>
        <begin position="452"/>
        <end position="471"/>
    </location>
</feature>
<dbReference type="GO" id="GO:0016301">
    <property type="term" value="F:kinase activity"/>
    <property type="evidence" value="ECO:0007669"/>
    <property type="project" value="UniProtKB-KW"/>
</dbReference>
<name>A0ABU3LFE4_9FLAO</name>
<sequence>MSSRKFYIHFLFLLFAYTSSFANAIQDQEFVPDKKFYSNLLDTTSNGTVTFKSFDSIKSFIDKKRHISFFEKTVDLALKYEAYETAMKIVPSIYFNIAKTKEQSERAMAILRKLQGFESKVDKTRLIGELYSYEGFHQVYFDLKRSKELFTKAIQKFKLTGPIEINSIGLAYLYRAKTQKFMGQYGLATQDYIKSSKFFEQIEDTLPSARTLYFQALSENASIYTSIGMSEMSFEKISEIIDRKEKTNFLAELANDYYMLSNALYNLKEPAKRKKALLKSIQYGDIENPSILVAAYSDLCELSIEEKQLSVAKKYLDTLENIINKTPFTTQKTRGFLRTKAAYLASIDRYDEAGKILTNLLKESKKSSYQQRTAVILDFSYKVNLWKKNYAQALDYFEKKTILEDSLASVKNKQLYQYYQTIFETEKKEKEIIAQQKDIEILDTKNQAKTKIIALGGISLLSLFFVVLLVVKRKQVKKDKQAQEEYSQKLLITQEEERKRISEDLHDSLGQTLLLIKNSIISDEKEQEESLINSAIEEMRAISKLLHPYQLEEIGLQKSTENLIQQLDDSYKETYIFGDIENVDTLLTISQKLNVFRIIQECLSNIIKHANATSAKVELKARGKQVVLSVKDNGEGFNSFEKYKNFKTLGLKTIKERVKYLKGTLNIDSKINKGTVFSITFPSLN</sequence>
<dbReference type="PROSITE" id="PS50109">
    <property type="entry name" value="HIS_KIN"/>
    <property type="match status" value="1"/>
</dbReference>
<keyword evidence="6" id="KW-1133">Transmembrane helix</keyword>
<dbReference type="SUPFAM" id="SSF48452">
    <property type="entry name" value="TPR-like"/>
    <property type="match status" value="1"/>
</dbReference>
<dbReference type="InterPro" id="IPR003594">
    <property type="entry name" value="HATPase_dom"/>
</dbReference>
<feature type="chain" id="PRO_5046944085" description="histidine kinase" evidence="7">
    <location>
        <begin position="25"/>
        <end position="685"/>
    </location>
</feature>
<evidence type="ECO:0000256" key="7">
    <source>
        <dbReference type="SAM" id="SignalP"/>
    </source>
</evidence>
<accession>A0ABU3LFE4</accession>
<keyword evidence="6" id="KW-0472">Membrane</keyword>
<dbReference type="CDD" id="cd16917">
    <property type="entry name" value="HATPase_UhpB-NarQ-NarX-like"/>
    <property type="match status" value="1"/>
</dbReference>
<dbReference type="Proteomes" id="UP001257277">
    <property type="component" value="Unassembled WGS sequence"/>
</dbReference>
<gene>
    <name evidence="9" type="ORF">RQM59_08575</name>
</gene>
<dbReference type="RefSeq" id="WP_349241692.1">
    <property type="nucleotide sequence ID" value="NZ_JAVTTO010000003.1"/>
</dbReference>
<keyword evidence="5" id="KW-0902">Two-component regulatory system</keyword>
<feature type="domain" description="Histidine kinase" evidence="8">
    <location>
        <begin position="500"/>
        <end position="685"/>
    </location>
</feature>
<dbReference type="SMART" id="SM00387">
    <property type="entry name" value="HATPase_c"/>
    <property type="match status" value="1"/>
</dbReference>
<dbReference type="InterPro" id="IPR050482">
    <property type="entry name" value="Sensor_HK_TwoCompSys"/>
</dbReference>
<dbReference type="InterPro" id="IPR005467">
    <property type="entry name" value="His_kinase_dom"/>
</dbReference>
<evidence type="ECO:0000256" key="6">
    <source>
        <dbReference type="SAM" id="Phobius"/>
    </source>
</evidence>
<comment type="caution">
    <text evidence="9">The sequence shown here is derived from an EMBL/GenBank/DDBJ whole genome shotgun (WGS) entry which is preliminary data.</text>
</comment>
<protein>
    <recommendedName>
        <fullName evidence="2">histidine kinase</fullName>
        <ecNumber evidence="2">2.7.13.3</ecNumber>
    </recommendedName>
</protein>
<dbReference type="InterPro" id="IPR011990">
    <property type="entry name" value="TPR-like_helical_dom_sf"/>
</dbReference>
<dbReference type="PANTHER" id="PTHR24421:SF10">
    <property type="entry name" value="NITRATE_NITRITE SENSOR PROTEIN NARQ"/>
    <property type="match status" value="1"/>
</dbReference>
<feature type="signal peptide" evidence="7">
    <location>
        <begin position="1"/>
        <end position="24"/>
    </location>
</feature>
<evidence type="ECO:0000313" key="9">
    <source>
        <dbReference type="EMBL" id="MDT7832432.1"/>
    </source>
</evidence>
<evidence type="ECO:0000256" key="4">
    <source>
        <dbReference type="ARBA" id="ARBA00022777"/>
    </source>
</evidence>
<dbReference type="InterPro" id="IPR036890">
    <property type="entry name" value="HATPase_C_sf"/>
</dbReference>
<evidence type="ECO:0000256" key="2">
    <source>
        <dbReference type="ARBA" id="ARBA00012438"/>
    </source>
</evidence>
<dbReference type="SUPFAM" id="SSF55874">
    <property type="entry name" value="ATPase domain of HSP90 chaperone/DNA topoisomerase II/histidine kinase"/>
    <property type="match status" value="1"/>
</dbReference>
<evidence type="ECO:0000256" key="1">
    <source>
        <dbReference type="ARBA" id="ARBA00000085"/>
    </source>
</evidence>
<comment type="catalytic activity">
    <reaction evidence="1">
        <text>ATP + protein L-histidine = ADP + protein N-phospho-L-histidine.</text>
        <dbReference type="EC" id="2.7.13.3"/>
    </reaction>
</comment>
<dbReference type="Gene3D" id="1.20.5.1930">
    <property type="match status" value="1"/>
</dbReference>
<evidence type="ECO:0000313" key="10">
    <source>
        <dbReference type="Proteomes" id="UP001257277"/>
    </source>
</evidence>
<dbReference type="PANTHER" id="PTHR24421">
    <property type="entry name" value="NITRATE/NITRITE SENSOR PROTEIN NARX-RELATED"/>
    <property type="match status" value="1"/>
</dbReference>